<evidence type="ECO:0000256" key="2">
    <source>
        <dbReference type="RuleBase" id="RU003616"/>
    </source>
</evidence>
<dbReference type="AlphaFoldDB" id="A0AAJ5N9Z3"/>
<gene>
    <name evidence="5" type="primary">hspA_1</name>
    <name evidence="5" type="ORF">BSTAB16_1161</name>
</gene>
<dbReference type="InterPro" id="IPR008978">
    <property type="entry name" value="HSP20-like_chaperone"/>
</dbReference>
<feature type="domain" description="SHSP" evidence="4">
    <location>
        <begin position="22"/>
        <end position="134"/>
    </location>
</feature>
<dbReference type="EMBL" id="LR025742">
    <property type="protein sequence ID" value="VBB11042.1"/>
    <property type="molecule type" value="Genomic_DNA"/>
</dbReference>
<evidence type="ECO:0000313" key="5">
    <source>
        <dbReference type="EMBL" id="VBB11042.1"/>
    </source>
</evidence>
<comment type="similarity">
    <text evidence="1 2">Belongs to the small heat shock protein (HSP20) family.</text>
</comment>
<keyword evidence="6" id="KW-1185">Reference proteome</keyword>
<dbReference type="GeneID" id="71053642"/>
<accession>A0AAJ5N9Z3</accession>
<organism evidence="5 6">
    <name type="scientific">Burkholderia stabilis</name>
    <dbReference type="NCBI Taxonomy" id="95485"/>
    <lineage>
        <taxon>Bacteria</taxon>
        <taxon>Pseudomonadati</taxon>
        <taxon>Pseudomonadota</taxon>
        <taxon>Betaproteobacteria</taxon>
        <taxon>Burkholderiales</taxon>
        <taxon>Burkholderiaceae</taxon>
        <taxon>Burkholderia</taxon>
        <taxon>Burkholderia cepacia complex</taxon>
    </lineage>
</organism>
<name>A0AAJ5N9Z3_9BURK</name>
<evidence type="ECO:0000256" key="1">
    <source>
        <dbReference type="PROSITE-ProRule" id="PRU00285"/>
    </source>
</evidence>
<dbReference type="PROSITE" id="PS01031">
    <property type="entry name" value="SHSP"/>
    <property type="match status" value="1"/>
</dbReference>
<dbReference type="InterPro" id="IPR031107">
    <property type="entry name" value="Small_HSP"/>
</dbReference>
<dbReference type="InterPro" id="IPR002068">
    <property type="entry name" value="A-crystallin/Hsp20_dom"/>
</dbReference>
<reference evidence="5 6" key="1">
    <citation type="submission" date="2017-11" db="EMBL/GenBank/DDBJ databases">
        <authorList>
            <person name="Seth-Smith MB H."/>
        </authorList>
    </citation>
    <scope>NUCLEOTIDE SEQUENCE [LARGE SCALE GENOMIC DNA]</scope>
    <source>
        <strain evidence="5">E</strain>
    </source>
</reference>
<proteinExistence type="inferred from homology"/>
<dbReference type="PANTHER" id="PTHR11527">
    <property type="entry name" value="HEAT-SHOCK PROTEIN 20 FAMILY MEMBER"/>
    <property type="match status" value="1"/>
</dbReference>
<dbReference type="Proteomes" id="UP000268684">
    <property type="component" value="Chromosome I"/>
</dbReference>
<protein>
    <submittedName>
        <fullName evidence="5">Spore protein SP21,Hsp20/alpha crystallin family</fullName>
    </submittedName>
</protein>
<sequence length="136" mass="14935">MYTNPPLAERQTSAVHPAAAEAARRPVVTPAVDIVEDARGVTLQADLPGVPRENLDVKVHDNTLTIEADTRIDTPADLRVRHAEARAPRYARTFVLSPDLDTSKIDANLRDGVLTLTIPRREETRPRRIDVTAGNA</sequence>
<evidence type="ECO:0000256" key="3">
    <source>
        <dbReference type="SAM" id="MobiDB-lite"/>
    </source>
</evidence>
<dbReference type="SUPFAM" id="SSF49764">
    <property type="entry name" value="HSP20-like chaperones"/>
    <property type="match status" value="1"/>
</dbReference>
<feature type="region of interest" description="Disordered" evidence="3">
    <location>
        <begin position="1"/>
        <end position="20"/>
    </location>
</feature>
<evidence type="ECO:0000259" key="4">
    <source>
        <dbReference type="PROSITE" id="PS01031"/>
    </source>
</evidence>
<dbReference type="Gene3D" id="2.60.40.790">
    <property type="match status" value="1"/>
</dbReference>
<dbReference type="CDD" id="cd06464">
    <property type="entry name" value="ACD_sHsps-like"/>
    <property type="match status" value="1"/>
</dbReference>
<dbReference type="RefSeq" id="WP_122166602.1">
    <property type="nucleotide sequence ID" value="NZ_LR025742.1"/>
</dbReference>
<dbReference type="Pfam" id="PF00011">
    <property type="entry name" value="HSP20"/>
    <property type="match status" value="1"/>
</dbReference>
<evidence type="ECO:0000313" key="6">
    <source>
        <dbReference type="Proteomes" id="UP000268684"/>
    </source>
</evidence>